<dbReference type="AlphaFoldDB" id="A0A9W4SVN8"/>
<proteinExistence type="predicted"/>
<feature type="region of interest" description="Disordered" evidence="1">
    <location>
        <begin position="83"/>
        <end position="138"/>
    </location>
</feature>
<feature type="compositionally biased region" description="Polar residues" evidence="1">
    <location>
        <begin position="113"/>
        <end position="123"/>
    </location>
</feature>
<gene>
    <name evidence="2" type="ORF">FWILDA_LOCUS11010</name>
</gene>
<protein>
    <submittedName>
        <fullName evidence="2">1148_t:CDS:1</fullName>
    </submittedName>
</protein>
<dbReference type="Proteomes" id="UP001153678">
    <property type="component" value="Unassembled WGS sequence"/>
</dbReference>
<organism evidence="2 3">
    <name type="scientific">Funneliformis geosporum</name>
    <dbReference type="NCBI Taxonomy" id="1117311"/>
    <lineage>
        <taxon>Eukaryota</taxon>
        <taxon>Fungi</taxon>
        <taxon>Fungi incertae sedis</taxon>
        <taxon>Mucoromycota</taxon>
        <taxon>Glomeromycotina</taxon>
        <taxon>Glomeromycetes</taxon>
        <taxon>Glomerales</taxon>
        <taxon>Glomeraceae</taxon>
        <taxon>Funneliformis</taxon>
    </lineage>
</organism>
<evidence type="ECO:0000313" key="3">
    <source>
        <dbReference type="Proteomes" id="UP001153678"/>
    </source>
</evidence>
<keyword evidence="3" id="KW-1185">Reference proteome</keyword>
<reference evidence="2" key="1">
    <citation type="submission" date="2022-08" db="EMBL/GenBank/DDBJ databases">
        <authorList>
            <person name="Kallberg Y."/>
            <person name="Tangrot J."/>
            <person name="Rosling A."/>
        </authorList>
    </citation>
    <scope>NUCLEOTIDE SEQUENCE</scope>
    <source>
        <strain evidence="2">Wild A</strain>
    </source>
</reference>
<name>A0A9W4SVN8_9GLOM</name>
<dbReference type="OrthoDB" id="2435752at2759"/>
<sequence>MSIPVSQQHQLIKKYFNSLVKEFITDPLHNKDISIVFVDHLKSSKPGSTTMDENDLRSTAVHEFAHLYLYATIGLSPRVDKSRDYDQYEDNHSEKVDNQENTCPECSYPLPNHSPQCSPSFNQPHPHPPKPGQNQKPDIINDLQTATELDRLKKLLNSSQNLSTLESIYQNEIKSNPLYQGKDNQKTLDHVYELQRHLLQFSSNNRLSSTNGLNSANKNKLGNTELLLIYQDTFLLKTLTDSQMAFLAKTYQLEGQKLRELENNEKAIVLFKDKEDIEKQLVNWLKEVTN</sequence>
<accession>A0A9W4SVN8</accession>
<evidence type="ECO:0000256" key="1">
    <source>
        <dbReference type="SAM" id="MobiDB-lite"/>
    </source>
</evidence>
<comment type="caution">
    <text evidence="2">The sequence shown here is derived from an EMBL/GenBank/DDBJ whole genome shotgun (WGS) entry which is preliminary data.</text>
</comment>
<dbReference type="EMBL" id="CAMKVN010002988">
    <property type="protein sequence ID" value="CAI2183298.1"/>
    <property type="molecule type" value="Genomic_DNA"/>
</dbReference>
<feature type="compositionally biased region" description="Basic and acidic residues" evidence="1">
    <location>
        <begin position="83"/>
        <end position="98"/>
    </location>
</feature>
<evidence type="ECO:0000313" key="2">
    <source>
        <dbReference type="EMBL" id="CAI2183298.1"/>
    </source>
</evidence>